<name>A0ABT7E1X9_9NEIS</name>
<keyword evidence="2" id="KW-0732">Signal</keyword>
<comment type="caution">
    <text evidence="3">The sequence shown here is derived from an EMBL/GenBank/DDBJ whole genome shotgun (WGS) entry which is preliminary data.</text>
</comment>
<reference evidence="3" key="1">
    <citation type="submission" date="2023-03" db="EMBL/GenBank/DDBJ databases">
        <title>Chitinimonas shenzhenensis gen. nov., sp. nov., a novel member of family Burkholderiaceae isolated from activated sludge collected in Shen Zhen, China.</title>
        <authorList>
            <person name="Wang X."/>
        </authorList>
    </citation>
    <scope>NUCLEOTIDE SEQUENCE</scope>
    <source>
        <strain evidence="3">DQS-5</strain>
    </source>
</reference>
<keyword evidence="4" id="KW-1185">Reference proteome</keyword>
<feature type="signal peptide" evidence="2">
    <location>
        <begin position="1"/>
        <end position="25"/>
    </location>
</feature>
<organism evidence="3 4">
    <name type="scientific">Parachitinimonas caeni</name>
    <dbReference type="NCBI Taxonomy" id="3031301"/>
    <lineage>
        <taxon>Bacteria</taxon>
        <taxon>Pseudomonadati</taxon>
        <taxon>Pseudomonadota</taxon>
        <taxon>Betaproteobacteria</taxon>
        <taxon>Neisseriales</taxon>
        <taxon>Chitinibacteraceae</taxon>
        <taxon>Parachitinimonas</taxon>
    </lineage>
</organism>
<dbReference type="EMBL" id="JARRAF010000030">
    <property type="protein sequence ID" value="MDK2126054.1"/>
    <property type="molecule type" value="Genomic_DNA"/>
</dbReference>
<gene>
    <name evidence="3" type="ORF">PZA18_18585</name>
</gene>
<protein>
    <submittedName>
        <fullName evidence="3">Uncharacterized protein</fullName>
    </submittedName>
</protein>
<accession>A0ABT7E1X9</accession>
<feature type="chain" id="PRO_5047177594" evidence="2">
    <location>
        <begin position="26"/>
        <end position="263"/>
    </location>
</feature>
<evidence type="ECO:0000313" key="4">
    <source>
        <dbReference type="Proteomes" id="UP001172778"/>
    </source>
</evidence>
<evidence type="ECO:0000313" key="3">
    <source>
        <dbReference type="EMBL" id="MDK2126054.1"/>
    </source>
</evidence>
<dbReference type="RefSeq" id="WP_284102369.1">
    <property type="nucleotide sequence ID" value="NZ_JARRAF010000030.1"/>
</dbReference>
<feature type="compositionally biased region" description="Low complexity" evidence="1">
    <location>
        <begin position="163"/>
        <end position="204"/>
    </location>
</feature>
<feature type="region of interest" description="Disordered" evidence="1">
    <location>
        <begin position="162"/>
        <end position="211"/>
    </location>
</feature>
<dbReference type="Proteomes" id="UP001172778">
    <property type="component" value="Unassembled WGS sequence"/>
</dbReference>
<sequence>MQTMLCRANVLVLSFAVAFAIPTMAETTTSPDPALRVTPGPGATFGGEVGGKNGKTGEWTKLIELNSSDAFLKSNGKCAFNISYPMTAKIDFDELSNQIFDGNTLISQQTHIAMKAGETRAVNTQAYLTPGKHLIRFVFDAEGSSNLEGHGRALYINLSGSCEGTTTTPGTEPGTGTEPKPGTGTEPNPGTGTEPKPGTGTEPKPSGDNACTAIIDGNMNIKIPCLQYSGPFGKENYWVELERVDGGNGKALMFRLKGYGSVK</sequence>
<proteinExistence type="predicted"/>
<evidence type="ECO:0000256" key="2">
    <source>
        <dbReference type="SAM" id="SignalP"/>
    </source>
</evidence>
<evidence type="ECO:0000256" key="1">
    <source>
        <dbReference type="SAM" id="MobiDB-lite"/>
    </source>
</evidence>